<dbReference type="EMBL" id="KQ435710">
    <property type="protein sequence ID" value="KOX79693.1"/>
    <property type="molecule type" value="Genomic_DNA"/>
</dbReference>
<reference evidence="1 2" key="1">
    <citation type="submission" date="2015-07" db="EMBL/GenBank/DDBJ databases">
        <title>The genome of Melipona quadrifasciata.</title>
        <authorList>
            <person name="Pan H."/>
            <person name="Kapheim K."/>
        </authorList>
    </citation>
    <scope>NUCLEOTIDE SEQUENCE [LARGE SCALE GENOMIC DNA]</scope>
    <source>
        <strain evidence="1">0111107301</strain>
        <tissue evidence="1">Whole body</tissue>
    </source>
</reference>
<dbReference type="Proteomes" id="UP000053105">
    <property type="component" value="Unassembled WGS sequence"/>
</dbReference>
<evidence type="ECO:0000313" key="2">
    <source>
        <dbReference type="Proteomes" id="UP000053105"/>
    </source>
</evidence>
<gene>
    <name evidence="1" type="ORF">WN51_11303</name>
</gene>
<name>A0A0M9AB73_9HYME</name>
<proteinExistence type="predicted"/>
<sequence length="158" mass="18671">MYALKVYVGVLVVRSSRSFMARSDRKWFHIDAISHVVVPSLCRYIDLMTYHPFITDRHRTRAMQVLFPDGNSPPSRLAFRSYFTKLIKTVLKFTERRTQLAAAASVQRFLEMKPYAYVIELRQLWYIAMLRMLGSIERTFHTLELSENCQSLNYDSYN</sequence>
<dbReference type="AlphaFoldDB" id="A0A0M9AB73"/>
<evidence type="ECO:0000313" key="1">
    <source>
        <dbReference type="EMBL" id="KOX79693.1"/>
    </source>
</evidence>
<keyword evidence="2" id="KW-1185">Reference proteome</keyword>
<organism evidence="1 2">
    <name type="scientific">Melipona quadrifasciata</name>
    <dbReference type="NCBI Taxonomy" id="166423"/>
    <lineage>
        <taxon>Eukaryota</taxon>
        <taxon>Metazoa</taxon>
        <taxon>Ecdysozoa</taxon>
        <taxon>Arthropoda</taxon>
        <taxon>Hexapoda</taxon>
        <taxon>Insecta</taxon>
        <taxon>Pterygota</taxon>
        <taxon>Neoptera</taxon>
        <taxon>Endopterygota</taxon>
        <taxon>Hymenoptera</taxon>
        <taxon>Apocrita</taxon>
        <taxon>Aculeata</taxon>
        <taxon>Apoidea</taxon>
        <taxon>Anthophila</taxon>
        <taxon>Apidae</taxon>
        <taxon>Melipona</taxon>
    </lineage>
</organism>
<protein>
    <submittedName>
        <fullName evidence="1">Uncharacterized protein</fullName>
    </submittedName>
</protein>
<accession>A0A0M9AB73</accession>